<keyword evidence="5 10" id="KW-0560">Oxidoreductase</keyword>
<feature type="binding site" evidence="10">
    <location>
        <position position="300"/>
    </location>
    <ligand>
        <name>NADPH</name>
        <dbReference type="ChEBI" id="CHEBI:57783"/>
    </ligand>
</feature>
<keyword evidence="4 10" id="KW-0521">NADP</keyword>
<dbReference type="Gene3D" id="1.10.1040.10">
    <property type="entry name" value="N-(1-d-carboxylethyl)-l-norvaline Dehydrogenase, domain 2"/>
    <property type="match status" value="1"/>
</dbReference>
<evidence type="ECO:0000259" key="17">
    <source>
        <dbReference type="Pfam" id="PF07479"/>
    </source>
</evidence>
<dbReference type="PANTHER" id="PTHR11728:SF1">
    <property type="entry name" value="GLYCEROL-3-PHOSPHATE DEHYDROGENASE [NAD(+)] 2, CHLOROPLASTIC"/>
    <property type="match status" value="1"/>
</dbReference>
<evidence type="ECO:0000259" key="16">
    <source>
        <dbReference type="Pfam" id="PF01210"/>
    </source>
</evidence>
<dbReference type="GO" id="GO:0008654">
    <property type="term" value="P:phospholipid biosynthetic process"/>
    <property type="evidence" value="ECO:0007669"/>
    <property type="project" value="UniProtKB-KW"/>
</dbReference>
<accession>A0A2C9CSZ5</accession>
<evidence type="ECO:0000256" key="6">
    <source>
        <dbReference type="ARBA" id="ARBA00023027"/>
    </source>
</evidence>
<dbReference type="SUPFAM" id="SSF51735">
    <property type="entry name" value="NAD(P)-binding Rossmann-fold domains"/>
    <property type="match status" value="1"/>
</dbReference>
<feature type="binding site" evidence="10">
    <location>
        <position position="27"/>
    </location>
    <ligand>
        <name>NADPH</name>
        <dbReference type="ChEBI" id="CHEBI:57783"/>
    </ligand>
</feature>
<dbReference type="UniPathway" id="UPA00940"/>
<evidence type="ECO:0000256" key="8">
    <source>
        <dbReference type="ARBA" id="ARBA00023209"/>
    </source>
</evidence>
<keyword evidence="3 10" id="KW-0547">Nucleotide-binding</keyword>
<proteinExistence type="inferred from homology"/>
<keyword evidence="7 10" id="KW-0443">Lipid metabolism</keyword>
<dbReference type="Pfam" id="PF07479">
    <property type="entry name" value="NAD_Gly3P_dh_C"/>
    <property type="match status" value="1"/>
</dbReference>
<dbReference type="HAMAP" id="MF_00394">
    <property type="entry name" value="NAD_Glyc3P_dehydrog"/>
    <property type="match status" value="1"/>
</dbReference>
<feature type="binding site" evidence="12">
    <location>
        <position position="121"/>
    </location>
    <ligand>
        <name>substrate</name>
    </ligand>
</feature>
<organism evidence="18 19">
    <name type="scientific">Pontivivens marinum</name>
    <dbReference type="NCBI Taxonomy" id="1690039"/>
    <lineage>
        <taxon>Bacteria</taxon>
        <taxon>Pseudomonadati</taxon>
        <taxon>Pseudomonadota</taxon>
        <taxon>Alphaproteobacteria</taxon>
        <taxon>Rhodobacterales</taxon>
        <taxon>Paracoccaceae</taxon>
        <taxon>Pontivivens</taxon>
    </lineage>
</organism>
<name>A0A2C9CSZ5_9RHOB</name>
<dbReference type="AlphaFoldDB" id="A0A2C9CSZ5"/>
<keyword evidence="10" id="KW-0963">Cytoplasm</keyword>
<evidence type="ECO:0000256" key="11">
    <source>
        <dbReference type="PIRSR" id="PIRSR000114-1"/>
    </source>
</evidence>
<evidence type="ECO:0000256" key="12">
    <source>
        <dbReference type="PIRSR" id="PIRSR000114-2"/>
    </source>
</evidence>
<dbReference type="InterPro" id="IPR006109">
    <property type="entry name" value="G3P_DH_NAD-dep_C"/>
</dbReference>
<feature type="active site" description="Proton acceptor" evidence="10 11">
    <location>
        <position position="210"/>
    </location>
</feature>
<feature type="binding site" evidence="10">
    <location>
        <position position="274"/>
    </location>
    <ligand>
        <name>sn-glycerol 3-phosphate</name>
        <dbReference type="ChEBI" id="CHEBI:57597"/>
    </ligand>
</feature>
<dbReference type="FunFam" id="3.40.50.720:FF:000019">
    <property type="entry name" value="Glycerol-3-phosphate dehydrogenase [NAD(P)+]"/>
    <property type="match status" value="1"/>
</dbReference>
<dbReference type="Pfam" id="PF01210">
    <property type="entry name" value="NAD_Gly3P_dh_N"/>
    <property type="match status" value="1"/>
</dbReference>
<dbReference type="InterPro" id="IPR011128">
    <property type="entry name" value="G3P_DH_NAD-dep_N"/>
</dbReference>
<dbReference type="SUPFAM" id="SSF48179">
    <property type="entry name" value="6-phosphogluconate dehydrogenase C-terminal domain-like"/>
    <property type="match status" value="1"/>
</dbReference>
<evidence type="ECO:0000256" key="4">
    <source>
        <dbReference type="ARBA" id="ARBA00022857"/>
    </source>
</evidence>
<evidence type="ECO:0000256" key="13">
    <source>
        <dbReference type="PIRSR" id="PIRSR000114-3"/>
    </source>
</evidence>
<feature type="binding site" evidence="10">
    <location>
        <position position="153"/>
    </location>
    <ligand>
        <name>NADPH</name>
        <dbReference type="ChEBI" id="CHEBI:57783"/>
    </ligand>
</feature>
<evidence type="ECO:0000313" key="18">
    <source>
        <dbReference type="EMBL" id="SOH94382.1"/>
    </source>
</evidence>
<evidence type="ECO:0000313" key="19">
    <source>
        <dbReference type="Proteomes" id="UP000220034"/>
    </source>
</evidence>
<evidence type="ECO:0000256" key="7">
    <source>
        <dbReference type="ARBA" id="ARBA00023098"/>
    </source>
</evidence>
<feature type="binding site" evidence="10">
    <location>
        <position position="263"/>
    </location>
    <ligand>
        <name>sn-glycerol 3-phosphate</name>
        <dbReference type="ChEBI" id="CHEBI:57597"/>
    </ligand>
</feature>
<keyword evidence="8 10" id="KW-0594">Phospholipid biosynthesis</keyword>
<feature type="binding site" evidence="10">
    <location>
        <position position="151"/>
    </location>
    <ligand>
        <name>sn-glycerol 3-phosphate</name>
        <dbReference type="ChEBI" id="CHEBI:57597"/>
    </ligand>
</feature>
<dbReference type="GO" id="GO:0005975">
    <property type="term" value="P:carbohydrate metabolic process"/>
    <property type="evidence" value="ECO:0007669"/>
    <property type="project" value="InterPro"/>
</dbReference>
<feature type="binding site" evidence="10">
    <location>
        <position position="149"/>
    </location>
    <ligand>
        <name>sn-glycerol 3-phosphate</name>
        <dbReference type="ChEBI" id="CHEBI:57597"/>
    </ligand>
</feature>
<dbReference type="GO" id="GO:0005829">
    <property type="term" value="C:cytosol"/>
    <property type="evidence" value="ECO:0007669"/>
    <property type="project" value="TreeGrafter"/>
</dbReference>
<dbReference type="GO" id="GO:0051287">
    <property type="term" value="F:NAD binding"/>
    <property type="evidence" value="ECO:0007669"/>
    <property type="project" value="InterPro"/>
</dbReference>
<dbReference type="InterPro" id="IPR036291">
    <property type="entry name" value="NAD(P)-bd_dom_sf"/>
</dbReference>
<protein>
    <recommendedName>
        <fullName evidence="10">Glycerol-3-phosphate dehydrogenase [NAD(P)+]</fullName>
        <ecNumber evidence="10">1.1.1.94</ecNumber>
    </recommendedName>
    <alternativeName>
        <fullName evidence="10">NAD(P)(+)-dependent glycerol-3-phosphate dehydrogenase</fullName>
    </alternativeName>
    <alternativeName>
        <fullName evidence="10">NAD(P)H-dependent dihydroxyacetone-phosphate reductase</fullName>
    </alternativeName>
</protein>
<dbReference type="NCBIfam" id="NF000942">
    <property type="entry name" value="PRK00094.1-4"/>
    <property type="match status" value="1"/>
</dbReference>
<dbReference type="GO" id="GO:0141153">
    <property type="term" value="F:glycerol-3-phosphate dehydrogenase (NADP+) activity"/>
    <property type="evidence" value="ECO:0007669"/>
    <property type="project" value="RHEA"/>
</dbReference>
<dbReference type="InterPro" id="IPR013328">
    <property type="entry name" value="6PGD_dom2"/>
</dbReference>
<feature type="binding site" evidence="13">
    <location>
        <begin position="23"/>
        <end position="28"/>
    </location>
    <ligand>
        <name>NAD(+)</name>
        <dbReference type="ChEBI" id="CHEBI:57540"/>
    </ligand>
</feature>
<evidence type="ECO:0000256" key="14">
    <source>
        <dbReference type="RuleBase" id="RU000437"/>
    </source>
</evidence>
<comment type="caution">
    <text evidence="10">Lacks conserved residue(s) required for the propagation of feature annotation.</text>
</comment>
<feature type="binding site" evidence="13">
    <location>
        <position position="153"/>
    </location>
    <ligand>
        <name>NAD(+)</name>
        <dbReference type="ChEBI" id="CHEBI:57540"/>
    </ligand>
</feature>
<comment type="pathway">
    <text evidence="10">Membrane lipid metabolism; glycerophospholipid metabolism.</text>
</comment>
<dbReference type="RefSeq" id="WP_245851586.1">
    <property type="nucleotide sequence ID" value="NZ_OCTN01000004.1"/>
</dbReference>
<evidence type="ECO:0000256" key="10">
    <source>
        <dbReference type="HAMAP-Rule" id="MF_00394"/>
    </source>
</evidence>
<dbReference type="GO" id="GO:0141152">
    <property type="term" value="F:glycerol-3-phosphate dehydrogenase (NAD+) activity"/>
    <property type="evidence" value="ECO:0007669"/>
    <property type="project" value="RHEA"/>
</dbReference>
<evidence type="ECO:0000256" key="2">
    <source>
        <dbReference type="ARBA" id="ARBA00022516"/>
    </source>
</evidence>
<evidence type="ECO:0000256" key="1">
    <source>
        <dbReference type="ARBA" id="ARBA00011009"/>
    </source>
</evidence>
<dbReference type="GO" id="GO:0006650">
    <property type="term" value="P:glycerophospholipid metabolic process"/>
    <property type="evidence" value="ECO:0007669"/>
    <property type="project" value="UniProtKB-UniRule"/>
</dbReference>
<keyword evidence="19" id="KW-1185">Reference proteome</keyword>
<comment type="catalytic activity">
    <reaction evidence="10">
        <text>sn-glycerol 3-phosphate + NAD(+) = dihydroxyacetone phosphate + NADH + H(+)</text>
        <dbReference type="Rhea" id="RHEA:11092"/>
        <dbReference type="ChEBI" id="CHEBI:15378"/>
        <dbReference type="ChEBI" id="CHEBI:57540"/>
        <dbReference type="ChEBI" id="CHEBI:57597"/>
        <dbReference type="ChEBI" id="CHEBI:57642"/>
        <dbReference type="ChEBI" id="CHEBI:57945"/>
        <dbReference type="EC" id="1.1.1.94"/>
    </reaction>
</comment>
<dbReference type="NCBIfam" id="NF000940">
    <property type="entry name" value="PRK00094.1-2"/>
    <property type="match status" value="1"/>
</dbReference>
<feature type="binding site" evidence="10">
    <location>
        <position position="275"/>
    </location>
    <ligand>
        <name>sn-glycerol 3-phosphate</name>
        <dbReference type="ChEBI" id="CHEBI:57597"/>
    </ligand>
</feature>
<keyword evidence="2 10" id="KW-0444">Lipid biosynthesis</keyword>
<keyword evidence="9 10" id="KW-1208">Phospholipid metabolism</keyword>
<dbReference type="Gene3D" id="3.40.50.720">
    <property type="entry name" value="NAD(P)-binding Rossmann-like Domain"/>
    <property type="match status" value="1"/>
</dbReference>
<feature type="domain" description="Glycerol-3-phosphate dehydrogenase NAD-dependent N-terminal" evidence="16">
    <location>
        <begin position="19"/>
        <end position="169"/>
    </location>
</feature>
<comment type="subcellular location">
    <subcellularLocation>
        <location evidence="10">Cytoplasm</location>
    </subcellularLocation>
</comment>
<keyword evidence="6 10" id="KW-0520">NAD</keyword>
<evidence type="ECO:0000256" key="3">
    <source>
        <dbReference type="ARBA" id="ARBA00022741"/>
    </source>
</evidence>
<feature type="binding site" evidence="10">
    <location>
        <position position="274"/>
    </location>
    <ligand>
        <name>NADPH</name>
        <dbReference type="ChEBI" id="CHEBI:57783"/>
    </ligand>
</feature>
<dbReference type="PROSITE" id="PS00957">
    <property type="entry name" value="NAD_G3PDH"/>
    <property type="match status" value="1"/>
</dbReference>
<feature type="binding site" evidence="10">
    <location>
        <position position="64"/>
    </location>
    <ligand>
        <name>NADPH</name>
        <dbReference type="ChEBI" id="CHEBI:57783"/>
    </ligand>
</feature>
<feature type="domain" description="Glycerol-3-phosphate dehydrogenase NAD-dependent C-terminal" evidence="17">
    <location>
        <begin position="199"/>
        <end position="338"/>
    </location>
</feature>
<dbReference type="GO" id="GO:0046168">
    <property type="term" value="P:glycerol-3-phosphate catabolic process"/>
    <property type="evidence" value="ECO:0007669"/>
    <property type="project" value="InterPro"/>
</dbReference>
<feature type="binding site" evidence="10">
    <location>
        <position position="121"/>
    </location>
    <ligand>
        <name>NADPH</name>
        <dbReference type="ChEBI" id="CHEBI:57783"/>
    </ligand>
</feature>
<gene>
    <name evidence="10" type="primary">gpsA</name>
    <name evidence="18" type="ORF">SAMN06273572_10480</name>
</gene>
<dbReference type="GO" id="GO:0046167">
    <property type="term" value="P:glycerol-3-phosphate biosynthetic process"/>
    <property type="evidence" value="ECO:0007669"/>
    <property type="project" value="UniProtKB-UniRule"/>
</dbReference>
<evidence type="ECO:0000256" key="5">
    <source>
        <dbReference type="ARBA" id="ARBA00023002"/>
    </source>
</evidence>
<dbReference type="EMBL" id="OCTN01000004">
    <property type="protein sequence ID" value="SOH94382.1"/>
    <property type="molecule type" value="Genomic_DNA"/>
</dbReference>
<dbReference type="InterPro" id="IPR008927">
    <property type="entry name" value="6-PGluconate_DH-like_C_sf"/>
</dbReference>
<sequence>MPDMLHDEPPEGDLSYQRICVVGGGAWGTALASVAKHAGRDVSLWCRNAQTAQAISERGENPSYLKGISLAEGIRATTDMAQALQGAEAILLITPSVSIREMTRAIAPLAPLDCPIFTGAKGIEAGSGLLMTGIMAEETPGRTIGAISGPTFAVETAADQPTAVTIACTSGLVEPSAMAAARMAATLTTDSFRPYISNDLVGVEIGGAVKNVIAIACGMLHGAGYGENLRAALITRGLAEIKELAVAMGGLRETVTGLSGMGDLMLTCSSPKSRNFSYGTQRGSGLSEEQVFDGRPVVVEGRTNAVTVTDLARSKQLHMPICEMVRSIVSDGREIGEAFADYWSSPIEGEPRAINFKIPHPASSAAHHRYGRGRE</sequence>
<dbReference type="Proteomes" id="UP000220034">
    <property type="component" value="Unassembled WGS sequence"/>
</dbReference>
<feature type="binding site" evidence="10">
    <location>
        <position position="47"/>
    </location>
    <ligand>
        <name>NADPH</name>
        <dbReference type="ChEBI" id="CHEBI:57783"/>
    </ligand>
</feature>
<feature type="binding site" evidence="10">
    <location>
        <position position="298"/>
    </location>
    <ligand>
        <name>NADPH</name>
        <dbReference type="ChEBI" id="CHEBI:57783"/>
    </ligand>
</feature>
<dbReference type="PRINTS" id="PR00077">
    <property type="entry name" value="GPDHDRGNASE"/>
</dbReference>
<dbReference type="EC" id="1.1.1.94" evidence="10"/>
<feature type="binding site" evidence="10">
    <location>
        <position position="273"/>
    </location>
    <ligand>
        <name>sn-glycerol 3-phosphate</name>
        <dbReference type="ChEBI" id="CHEBI:57597"/>
    </ligand>
</feature>
<dbReference type="PANTHER" id="PTHR11728">
    <property type="entry name" value="GLYCEROL-3-PHOSPHATE DEHYDROGENASE"/>
    <property type="match status" value="1"/>
</dbReference>
<reference evidence="19" key="1">
    <citation type="submission" date="2017-09" db="EMBL/GenBank/DDBJ databases">
        <authorList>
            <person name="Varghese N."/>
            <person name="Submissions S."/>
        </authorList>
    </citation>
    <scope>NUCLEOTIDE SEQUENCE [LARGE SCALE GENOMIC DNA]</scope>
    <source>
        <strain evidence="19">C7</strain>
    </source>
</reference>
<feature type="binding site" evidence="10">
    <location>
        <position position="121"/>
    </location>
    <ligand>
        <name>sn-glycerol 3-phosphate</name>
        <dbReference type="ChEBI" id="CHEBI:57597"/>
    </ligand>
</feature>
<feature type="binding site" evidence="13">
    <location>
        <position position="274"/>
    </location>
    <ligand>
        <name>NAD(+)</name>
        <dbReference type="ChEBI" id="CHEBI:57540"/>
    </ligand>
</feature>
<dbReference type="PIRSF" id="PIRSF000114">
    <property type="entry name" value="Glycerol-3-P_dh"/>
    <property type="match status" value="1"/>
</dbReference>
<comment type="catalytic activity">
    <reaction evidence="10 15">
        <text>sn-glycerol 3-phosphate + NADP(+) = dihydroxyacetone phosphate + NADPH + H(+)</text>
        <dbReference type="Rhea" id="RHEA:11096"/>
        <dbReference type="ChEBI" id="CHEBI:15378"/>
        <dbReference type="ChEBI" id="CHEBI:57597"/>
        <dbReference type="ChEBI" id="CHEBI:57642"/>
        <dbReference type="ChEBI" id="CHEBI:57783"/>
        <dbReference type="ChEBI" id="CHEBI:58349"/>
        <dbReference type="EC" id="1.1.1.94"/>
    </reaction>
</comment>
<dbReference type="InterPro" id="IPR006168">
    <property type="entry name" value="G3P_DH_NAD-dep"/>
</dbReference>
<feature type="binding site" evidence="12">
    <location>
        <begin position="274"/>
        <end position="275"/>
    </location>
    <ligand>
        <name>substrate</name>
    </ligand>
</feature>
<comment type="function">
    <text evidence="10">Catalyzes the reduction of the glycolytic intermediate dihydroxyacetone phosphate (DHAP) to sn-glycerol 3-phosphate (G3P), the key precursor for phospholipid synthesis.</text>
</comment>
<comment type="similarity">
    <text evidence="1 10 14">Belongs to the NAD-dependent glycerol-3-phosphate dehydrogenase family.</text>
</comment>
<evidence type="ECO:0000256" key="15">
    <source>
        <dbReference type="RuleBase" id="RU000439"/>
    </source>
</evidence>
<feature type="binding site" evidence="10">
    <location>
        <position position="210"/>
    </location>
    <ligand>
        <name>sn-glycerol 3-phosphate</name>
        <dbReference type="ChEBI" id="CHEBI:57597"/>
    </ligand>
</feature>
<evidence type="ECO:0000256" key="9">
    <source>
        <dbReference type="ARBA" id="ARBA00023264"/>
    </source>
</evidence>